<feature type="transmembrane region" description="Helical" evidence="1">
    <location>
        <begin position="168"/>
        <end position="186"/>
    </location>
</feature>
<feature type="transmembrane region" description="Helical" evidence="1">
    <location>
        <begin position="138"/>
        <end position="156"/>
    </location>
</feature>
<dbReference type="STRING" id="70448.A0A090N2T7"/>
<proteinExistence type="predicted"/>
<gene>
    <name evidence="2" type="ORF">OT_ostta01g04810</name>
</gene>
<dbReference type="KEGG" id="ota:OT_ostta01g04810"/>
<dbReference type="FunCoup" id="A0A090N2T7">
    <property type="interactions" value="582"/>
</dbReference>
<evidence type="ECO:0008006" key="4">
    <source>
        <dbReference type="Google" id="ProtNLM"/>
    </source>
</evidence>
<dbReference type="InParanoid" id="A0A090N2T7"/>
<dbReference type="OrthoDB" id="4914at2759"/>
<dbReference type="AlphaFoldDB" id="A0A090N2T7"/>
<dbReference type="GeneID" id="9834881"/>
<sequence length="231" mass="24202">MRDGGDVIETARIEADGDARARAAVSALALVGATAVMPEAAHAAGGAYGLFEGRTLALLHPAGLAGLYGVTLYAGWLGLQWRKVRTVGDEISALKKTMPADADAAAGSAAAKQMDELTATRKELIAGKFKDKHANAGYLLLAMGVTLAVEGCVNTYLRTGKLFPGPHLFAGAGITVLWAMAAGLVPEMEKGNQKARDLHIALNCVNVALFTWQIPTGLEIVGKVFQFTSWP</sequence>
<dbReference type="EMBL" id="CAID01000001">
    <property type="protein sequence ID" value="CEF96808.1"/>
    <property type="molecule type" value="Genomic_DNA"/>
</dbReference>
<keyword evidence="1" id="KW-0812">Transmembrane</keyword>
<dbReference type="Proteomes" id="UP000009170">
    <property type="component" value="Unassembled WGS sequence"/>
</dbReference>
<protein>
    <recommendedName>
        <fullName evidence="4">DUF4079 domain-containing protein</fullName>
    </recommendedName>
</protein>
<organism evidence="2 3">
    <name type="scientific">Ostreococcus tauri</name>
    <name type="common">Marine green alga</name>
    <dbReference type="NCBI Taxonomy" id="70448"/>
    <lineage>
        <taxon>Eukaryota</taxon>
        <taxon>Viridiplantae</taxon>
        <taxon>Chlorophyta</taxon>
        <taxon>Mamiellophyceae</taxon>
        <taxon>Mamiellales</taxon>
        <taxon>Bathycoccaceae</taxon>
        <taxon>Ostreococcus</taxon>
    </lineage>
</organism>
<keyword evidence="1" id="KW-0472">Membrane</keyword>
<dbReference type="PANTHER" id="PTHR34679">
    <property type="match status" value="1"/>
</dbReference>
<reference evidence="2 3" key="2">
    <citation type="journal article" date="2014" name="BMC Genomics">
        <title>An improved genome of the model marine alga Ostreococcus tauri unfolds by assessing Illumina de novo assemblies.</title>
        <authorList>
            <person name="Blanc-Mathieu R."/>
            <person name="Verhelst B."/>
            <person name="Derelle E."/>
            <person name="Rombauts S."/>
            <person name="Bouget F.Y."/>
            <person name="Carre I."/>
            <person name="Chateau A."/>
            <person name="Eyre-Walker A."/>
            <person name="Grimsley N."/>
            <person name="Moreau H."/>
            <person name="Piegu B."/>
            <person name="Rivals E."/>
            <person name="Schackwitz W."/>
            <person name="Van de Peer Y."/>
            <person name="Piganeau G."/>
        </authorList>
    </citation>
    <scope>NUCLEOTIDE SEQUENCE [LARGE SCALE GENOMIC DNA]</scope>
    <source>
        <strain evidence="3">OTTH 0595 / CCAP 157/2 / RCC745</strain>
    </source>
</reference>
<feature type="transmembrane region" description="Helical" evidence="1">
    <location>
        <begin position="58"/>
        <end position="79"/>
    </location>
</feature>
<dbReference type="InterPro" id="IPR025067">
    <property type="entry name" value="DUF4079"/>
</dbReference>
<evidence type="ECO:0000256" key="1">
    <source>
        <dbReference type="SAM" id="Phobius"/>
    </source>
</evidence>
<keyword evidence="1" id="KW-1133">Transmembrane helix</keyword>
<dbReference type="PANTHER" id="PTHR34679:SF2">
    <property type="entry name" value="OS02G0122500 PROTEIN"/>
    <property type="match status" value="1"/>
</dbReference>
<accession>A0A090N2T7</accession>
<dbReference type="RefSeq" id="XP_003074536.2">
    <property type="nucleotide sequence ID" value="XM_003074489.2"/>
</dbReference>
<comment type="caution">
    <text evidence="2">The sequence shown here is derived from an EMBL/GenBank/DDBJ whole genome shotgun (WGS) entry which is preliminary data.</text>
</comment>
<evidence type="ECO:0000313" key="2">
    <source>
        <dbReference type="EMBL" id="CEF96808.1"/>
    </source>
</evidence>
<name>A0A090N2T7_OSTTA</name>
<evidence type="ECO:0000313" key="3">
    <source>
        <dbReference type="Proteomes" id="UP000009170"/>
    </source>
</evidence>
<reference evidence="3" key="1">
    <citation type="journal article" date="2006" name="Proc. Natl. Acad. Sci. U.S.A.">
        <title>Genome analysis of the smallest free-living eukaryote Ostreococcus tauri unveils many unique features.</title>
        <authorList>
            <person name="Derelle E."/>
            <person name="Ferraz C."/>
            <person name="Rombauts S."/>
            <person name="Rouze P."/>
            <person name="Worden A.Z."/>
            <person name="Robbens S."/>
            <person name="Partensky F."/>
            <person name="Degroeve S."/>
            <person name="Echeynie S."/>
            <person name="Cooke R."/>
            <person name="Saeys Y."/>
            <person name="Wuyts J."/>
            <person name="Jabbari K."/>
            <person name="Bowler C."/>
            <person name="Panaud O."/>
            <person name="Piegu B."/>
            <person name="Ball S.G."/>
            <person name="Ral J.-P."/>
            <person name="Bouget F.-Y."/>
            <person name="Piganeau G."/>
            <person name="De Baets B."/>
            <person name="Picard A."/>
            <person name="Delseny M."/>
            <person name="Demaille J."/>
            <person name="Van de Peer Y."/>
            <person name="Moreau H."/>
        </authorList>
    </citation>
    <scope>NUCLEOTIDE SEQUENCE [LARGE SCALE GENOMIC DNA]</scope>
    <source>
        <strain evidence="3">OTTH 0595 / CCAP 157/2 / RCC745</strain>
    </source>
</reference>
<keyword evidence="3" id="KW-1185">Reference proteome</keyword>
<dbReference type="Pfam" id="PF13301">
    <property type="entry name" value="DUF4079"/>
    <property type="match status" value="1"/>
</dbReference>